<dbReference type="OrthoDB" id="1929599at2759"/>
<name>A0A9E7FBT4_9LILI</name>
<proteinExistence type="predicted"/>
<dbReference type="PANTHER" id="PTHR31680:SF12">
    <property type="entry name" value="OS11G0587300 PROTEIN"/>
    <property type="match status" value="1"/>
</dbReference>
<dbReference type="GO" id="GO:0051513">
    <property type="term" value="P:regulation of monopolar cell growth"/>
    <property type="evidence" value="ECO:0007669"/>
    <property type="project" value="InterPro"/>
</dbReference>
<keyword evidence="4" id="KW-1185">Reference proteome</keyword>
<feature type="domain" description="DUF4378" evidence="2">
    <location>
        <begin position="573"/>
        <end position="721"/>
    </location>
</feature>
<organism evidence="3 4">
    <name type="scientific">Musa troglodytarum</name>
    <name type="common">fe'i banana</name>
    <dbReference type="NCBI Taxonomy" id="320322"/>
    <lineage>
        <taxon>Eukaryota</taxon>
        <taxon>Viridiplantae</taxon>
        <taxon>Streptophyta</taxon>
        <taxon>Embryophyta</taxon>
        <taxon>Tracheophyta</taxon>
        <taxon>Spermatophyta</taxon>
        <taxon>Magnoliopsida</taxon>
        <taxon>Liliopsida</taxon>
        <taxon>Zingiberales</taxon>
        <taxon>Musaceae</taxon>
        <taxon>Musa</taxon>
    </lineage>
</organism>
<dbReference type="InterPro" id="IPR025486">
    <property type="entry name" value="DUF4378"/>
</dbReference>
<protein>
    <recommendedName>
        <fullName evidence="2">DUF4378 domain-containing protein</fullName>
    </recommendedName>
</protein>
<reference evidence="3" key="1">
    <citation type="submission" date="2022-05" db="EMBL/GenBank/DDBJ databases">
        <title>The Musa troglodytarum L. genome provides insights into the mechanism of non-climacteric behaviour and enrichment of carotenoids.</title>
        <authorList>
            <person name="Wang J."/>
        </authorList>
    </citation>
    <scope>NUCLEOTIDE SEQUENCE</scope>
    <source>
        <tissue evidence="3">Leaf</tissue>
    </source>
</reference>
<evidence type="ECO:0000313" key="3">
    <source>
        <dbReference type="EMBL" id="URD92450.1"/>
    </source>
</evidence>
<feature type="compositionally biased region" description="Polar residues" evidence="1">
    <location>
        <begin position="465"/>
        <end position="477"/>
    </location>
</feature>
<dbReference type="Pfam" id="PF14309">
    <property type="entry name" value="DUF4378"/>
    <property type="match status" value="1"/>
</dbReference>
<evidence type="ECO:0000256" key="1">
    <source>
        <dbReference type="SAM" id="MobiDB-lite"/>
    </source>
</evidence>
<evidence type="ECO:0000313" key="4">
    <source>
        <dbReference type="Proteomes" id="UP001055439"/>
    </source>
</evidence>
<feature type="region of interest" description="Disordered" evidence="1">
    <location>
        <begin position="506"/>
        <end position="540"/>
    </location>
</feature>
<accession>A0A9E7FBT4</accession>
<dbReference type="PANTHER" id="PTHR31680">
    <property type="entry name" value="LONGIFOLIA PROTEIN"/>
    <property type="match status" value="1"/>
</dbReference>
<sequence length="742" mass="81383">MTPGVSYRATEEQRLDQHVGCIAGFLHLFDRDNVLAWRRHATCSTTGSTSPSERSEASSASLLKESHPQPSSPESPDEAESPPRRSLPLPLPVFEAKDGARITGRVRDAPRLSLDSRVVVDAKGKLCPREIRTAVSVPPADQSDASYATEEQLRSPSIVVRLIGVDALPSAGGLSVAERVPAELRRSASESRVRRDPSYYVDAGSFHKPPPPKAVPFSIKELFETVNVSQFSDAKKLEPTPRMNSLPPLLRKSFFDAEDLFPEPKQLGMHYGDIENRLRMRGIDEPAKDFETLKQILEALQLKGPLRSKPSDHGATGRRIRIYDNQGPIPGGAPIVIMKPTSKPPRWPSSETQRPRSGVARRSAPPVHREQVASVDHSIRGGNERSNRAPRAPESPISPVHRRASNAAARSPLSQRGMPNVSSTKSNPKRAGPDPLAVGSPRRRRPTANASPMERVHPLAEDDASTTVSERSISASSRLDFERSGRSLLERCDKLLQSIAAFTGAEQDTAADQQPSPVSVLDSPSYLGEEGPPSPLPKRSVDFKDQLADDWEEEPWSTYEVRELGGSVVMDPDYAYVRDVLRASERYGDASDAAYAALGNGRCHRRGGPAGDPSKTARINRRLVFDAVAEILDRKRHVSPWDVFARGDGGEGEKALPRVWAEFRRVREQVAAADDHEGAACGAARNDIAAARPDGWVRPAAEMSDVALQIERLIFKNLVAETIRDLGAREPLPLLHRRKLVF</sequence>
<feature type="compositionally biased region" description="Basic and acidic residues" evidence="1">
    <location>
        <begin position="367"/>
        <end position="387"/>
    </location>
</feature>
<dbReference type="AlphaFoldDB" id="A0A9E7FBT4"/>
<dbReference type="EMBL" id="CP097505">
    <property type="protein sequence ID" value="URD92450.1"/>
    <property type="molecule type" value="Genomic_DNA"/>
</dbReference>
<feature type="compositionally biased region" description="Low complexity" evidence="1">
    <location>
        <begin position="48"/>
        <end position="74"/>
    </location>
</feature>
<feature type="region of interest" description="Disordered" evidence="1">
    <location>
        <begin position="304"/>
        <end position="482"/>
    </location>
</feature>
<dbReference type="Proteomes" id="UP001055439">
    <property type="component" value="Chromosome 3"/>
</dbReference>
<gene>
    <name evidence="3" type="ORF">MUK42_01640</name>
</gene>
<dbReference type="InterPro" id="IPR033334">
    <property type="entry name" value="LNG1/2"/>
</dbReference>
<evidence type="ECO:0000259" key="2">
    <source>
        <dbReference type="Pfam" id="PF14309"/>
    </source>
</evidence>
<feature type="region of interest" description="Disordered" evidence="1">
    <location>
        <begin position="43"/>
        <end position="93"/>
    </location>
</feature>